<proteinExistence type="predicted"/>
<evidence type="ECO:0000256" key="1">
    <source>
        <dbReference type="SAM" id="SignalP"/>
    </source>
</evidence>
<sequence length="307" mass="33589">MKRIGFMVLVWLLGTHAWAQSRVMTSSSDVRYMVTYEPATSLYTAWLIPNYNTPNANNPETDDRGATAQFSLKVPKAFVLTSVGDVRGVWDKTPYKLVPPAALVQTGAVDADWAYYIIGKSPQETNYGPFASGEPVALFTFKGNGGTPEQVQVLDTEDKFVQLAESKLALNVRSSFYSRSGQRATMSAHPLEQMNGVVSLSEVLKNKQAQLGIDPQSTQESVADLSVQAYPNPTTDLIEVKYFSAADQPGVRLELLDAQGNVKLANVLQAKTGFNTTRFVVSALPGGVYFVRGQVQGQRVTRKIVKL</sequence>
<dbReference type="Proteomes" id="UP000488299">
    <property type="component" value="Unassembled WGS sequence"/>
</dbReference>
<accession>A0A7J5TVJ3</accession>
<feature type="chain" id="PRO_5029442930" evidence="1">
    <location>
        <begin position="20"/>
        <end position="307"/>
    </location>
</feature>
<dbReference type="InterPro" id="IPR026444">
    <property type="entry name" value="Secre_tail"/>
</dbReference>
<feature type="domain" description="Secretion system C-terminal sorting" evidence="2">
    <location>
        <begin position="230"/>
        <end position="305"/>
    </location>
</feature>
<keyword evidence="1" id="KW-0732">Signal</keyword>
<name>A0A7J5TVJ3_9BACT</name>
<reference evidence="3 4" key="1">
    <citation type="submission" date="2019-10" db="EMBL/GenBank/DDBJ databases">
        <title>Rudanella paleaurantiibacter sp. nov., isolated from sludge.</title>
        <authorList>
            <person name="Xu S.Q."/>
        </authorList>
    </citation>
    <scope>NUCLEOTIDE SEQUENCE [LARGE SCALE GENOMIC DNA]</scope>
    <source>
        <strain evidence="3 4">HX-22-17</strain>
    </source>
</reference>
<dbReference type="EMBL" id="WELI01000009">
    <property type="protein sequence ID" value="KAB7728165.1"/>
    <property type="molecule type" value="Genomic_DNA"/>
</dbReference>
<evidence type="ECO:0000259" key="2">
    <source>
        <dbReference type="Pfam" id="PF18962"/>
    </source>
</evidence>
<keyword evidence="4" id="KW-1185">Reference proteome</keyword>
<comment type="caution">
    <text evidence="3">The sequence shown here is derived from an EMBL/GenBank/DDBJ whole genome shotgun (WGS) entry which is preliminary data.</text>
</comment>
<gene>
    <name evidence="3" type="ORF">F5984_20700</name>
</gene>
<evidence type="ECO:0000313" key="3">
    <source>
        <dbReference type="EMBL" id="KAB7728165.1"/>
    </source>
</evidence>
<dbReference type="RefSeq" id="WP_152126111.1">
    <property type="nucleotide sequence ID" value="NZ_WELI01000009.1"/>
</dbReference>
<organism evidence="3 4">
    <name type="scientific">Rudanella paleaurantiibacter</name>
    <dbReference type="NCBI Taxonomy" id="2614655"/>
    <lineage>
        <taxon>Bacteria</taxon>
        <taxon>Pseudomonadati</taxon>
        <taxon>Bacteroidota</taxon>
        <taxon>Cytophagia</taxon>
        <taxon>Cytophagales</taxon>
        <taxon>Cytophagaceae</taxon>
        <taxon>Rudanella</taxon>
    </lineage>
</organism>
<protein>
    <submittedName>
        <fullName evidence="3">T9SS type A sorting domain-containing protein</fullName>
    </submittedName>
</protein>
<feature type="signal peptide" evidence="1">
    <location>
        <begin position="1"/>
        <end position="19"/>
    </location>
</feature>
<evidence type="ECO:0000313" key="4">
    <source>
        <dbReference type="Proteomes" id="UP000488299"/>
    </source>
</evidence>
<dbReference type="Pfam" id="PF18962">
    <property type="entry name" value="Por_Secre_tail"/>
    <property type="match status" value="1"/>
</dbReference>
<dbReference type="AlphaFoldDB" id="A0A7J5TVJ3"/>
<dbReference type="NCBIfam" id="TIGR04183">
    <property type="entry name" value="Por_Secre_tail"/>
    <property type="match status" value="1"/>
</dbReference>